<proteinExistence type="predicted"/>
<sequence>MNLSLWIDAFSMVFNIIGMVLGVGGLLLAQRSHRRWPGYAITALGFIVATLPFWYQLLNTVTGAE</sequence>
<reference evidence="3" key="1">
    <citation type="journal article" date="2019" name="Int. J. Syst. Evol. Microbiol.">
        <title>The Global Catalogue of Microorganisms (GCM) 10K type strain sequencing project: providing services to taxonomists for standard genome sequencing and annotation.</title>
        <authorList>
            <consortium name="The Broad Institute Genomics Platform"/>
            <consortium name="The Broad Institute Genome Sequencing Center for Infectious Disease"/>
            <person name="Wu L."/>
            <person name="Ma J."/>
        </authorList>
    </citation>
    <scope>NUCLEOTIDE SEQUENCE [LARGE SCALE GENOMIC DNA]</scope>
    <source>
        <strain evidence="3">JCM 16914</strain>
    </source>
</reference>
<gene>
    <name evidence="2" type="ORF">GCM10022228_09150</name>
</gene>
<name>A0ABP7LF58_9GAMM</name>
<keyword evidence="1" id="KW-1133">Transmembrane helix</keyword>
<comment type="caution">
    <text evidence="2">The sequence shown here is derived from an EMBL/GenBank/DDBJ whole genome shotgun (WGS) entry which is preliminary data.</text>
</comment>
<feature type="transmembrane region" description="Helical" evidence="1">
    <location>
        <begin position="6"/>
        <end position="29"/>
    </location>
</feature>
<feature type="transmembrane region" description="Helical" evidence="1">
    <location>
        <begin position="36"/>
        <end position="55"/>
    </location>
</feature>
<dbReference type="EMBL" id="BAAAZT010000030">
    <property type="protein sequence ID" value="GAA3900741.1"/>
    <property type="molecule type" value="Genomic_DNA"/>
</dbReference>
<evidence type="ECO:0000256" key="1">
    <source>
        <dbReference type="SAM" id="Phobius"/>
    </source>
</evidence>
<keyword evidence="1" id="KW-0812">Transmembrane</keyword>
<evidence type="ECO:0000313" key="2">
    <source>
        <dbReference type="EMBL" id="GAA3900741.1"/>
    </source>
</evidence>
<dbReference type="RefSeq" id="WP_344702751.1">
    <property type="nucleotide sequence ID" value="NZ_BAAAZT010000030.1"/>
</dbReference>
<organism evidence="2 3">
    <name type="scientific">Halomonas cibimaris</name>
    <dbReference type="NCBI Taxonomy" id="657012"/>
    <lineage>
        <taxon>Bacteria</taxon>
        <taxon>Pseudomonadati</taxon>
        <taxon>Pseudomonadota</taxon>
        <taxon>Gammaproteobacteria</taxon>
        <taxon>Oceanospirillales</taxon>
        <taxon>Halomonadaceae</taxon>
        <taxon>Halomonas</taxon>
    </lineage>
</organism>
<evidence type="ECO:0000313" key="3">
    <source>
        <dbReference type="Proteomes" id="UP001500133"/>
    </source>
</evidence>
<accession>A0ABP7LF58</accession>
<dbReference type="Proteomes" id="UP001500133">
    <property type="component" value="Unassembled WGS sequence"/>
</dbReference>
<protein>
    <submittedName>
        <fullName evidence="2">Uncharacterized protein</fullName>
    </submittedName>
</protein>
<keyword evidence="3" id="KW-1185">Reference proteome</keyword>
<keyword evidence="1" id="KW-0472">Membrane</keyword>